<reference evidence="12" key="1">
    <citation type="submission" date="2021-12" db="EMBL/GenBank/DDBJ databases">
        <title>Prjna785345.</title>
        <authorList>
            <person name="Rujirawat T."/>
            <person name="Krajaejun T."/>
        </authorList>
    </citation>
    <scope>NUCLEOTIDE SEQUENCE</scope>
    <source>
        <strain evidence="12">Pi057C3</strain>
    </source>
</reference>
<dbReference type="GO" id="GO:0042273">
    <property type="term" value="P:ribosomal large subunit biogenesis"/>
    <property type="evidence" value="ECO:0007669"/>
    <property type="project" value="TreeGrafter"/>
</dbReference>
<comment type="subcellular location">
    <subcellularLocation>
        <location evidence="1">Cytoplasm</location>
    </subcellularLocation>
</comment>
<dbReference type="PROSITE" id="PS50157">
    <property type="entry name" value="ZINC_FINGER_C2H2_2"/>
    <property type="match status" value="1"/>
</dbReference>
<sequence>MWTCTACRLEFAAPAAQKEHFRSDWHRYNLKRKVVELPPVTEEQFNLRMQKVLAEKQAQLENDPKQKQLKKKEEMAKAGVKTVTKCVACNKTFATDKMLENHLSSKKHLANAKKNPTVANAVETIQKKLDVVQLNGEASKQDAAADDEEAEDAAAAAEPAMSLEDYKKTLPLDKEDCIFCSHRAADLDACLDHMLKEHGFFVPDVDYLVDLEGLIGYLAEKVKVGHFCLYCNGKGKTFHSYQDVQKHMTALSHCKLLYEEDEDMEELLDFYDFSSQYASKKSKPAEDDGAEWETDSEASIDDEEEVVEEEEVEEEDDEEEDEYSIGVSETGELVLPSGRRIGQREFRRYYKQRFRPEDARESVVAATKERLLLAYQAAGIDAQAGSTALSTAFVANFMRRRNNIAGGMTIHEAKLKNHAFQKHRERLDVRSHKLQTHPNRKRLICV</sequence>
<name>A0AAD5LLG4_PYTIN</name>
<keyword evidence="2" id="KW-0963">Cytoplasm</keyword>
<dbReference type="PANTHER" id="PTHR13182">
    <property type="entry name" value="ZINC FINGER PROTEIN 622"/>
    <property type="match status" value="1"/>
</dbReference>
<dbReference type="EMBL" id="JAKCXM010000112">
    <property type="protein sequence ID" value="KAJ0402063.1"/>
    <property type="molecule type" value="Genomic_DNA"/>
</dbReference>
<comment type="similarity">
    <text evidence="8">Belongs to the REI1 family.</text>
</comment>
<keyword evidence="5" id="KW-0677">Repeat</keyword>
<evidence type="ECO:0000256" key="5">
    <source>
        <dbReference type="ARBA" id="ARBA00022737"/>
    </source>
</evidence>
<gene>
    <name evidence="12" type="ORF">P43SY_009268</name>
</gene>
<dbReference type="Pfam" id="PF12756">
    <property type="entry name" value="zf-C2H2_2"/>
    <property type="match status" value="1"/>
</dbReference>
<dbReference type="GO" id="GO:0030687">
    <property type="term" value="C:preribosome, large subunit precursor"/>
    <property type="evidence" value="ECO:0007669"/>
    <property type="project" value="TreeGrafter"/>
</dbReference>
<protein>
    <recommendedName>
        <fullName evidence="11">C2H2-type domain-containing protein</fullName>
    </recommendedName>
</protein>
<evidence type="ECO:0000313" key="13">
    <source>
        <dbReference type="Proteomes" id="UP001209570"/>
    </source>
</evidence>
<evidence type="ECO:0000256" key="4">
    <source>
        <dbReference type="ARBA" id="ARBA00022723"/>
    </source>
</evidence>
<dbReference type="InterPro" id="IPR041661">
    <property type="entry name" value="ZN622/Rei1/Reh1_Znf-C2H2"/>
</dbReference>
<dbReference type="InterPro" id="IPR036236">
    <property type="entry name" value="Znf_C2H2_sf"/>
</dbReference>
<dbReference type="Proteomes" id="UP001209570">
    <property type="component" value="Unassembled WGS sequence"/>
</dbReference>
<evidence type="ECO:0000256" key="8">
    <source>
        <dbReference type="ARBA" id="ARBA00034126"/>
    </source>
</evidence>
<keyword evidence="3" id="KW-0690">Ribosome biogenesis</keyword>
<dbReference type="InterPro" id="IPR022755">
    <property type="entry name" value="Znf_C2H2_jaz"/>
</dbReference>
<dbReference type="GO" id="GO:0008270">
    <property type="term" value="F:zinc ion binding"/>
    <property type="evidence" value="ECO:0007669"/>
    <property type="project" value="UniProtKB-KW"/>
</dbReference>
<dbReference type="GO" id="GO:0005737">
    <property type="term" value="C:cytoplasm"/>
    <property type="evidence" value="ECO:0007669"/>
    <property type="project" value="UniProtKB-SubCell"/>
</dbReference>
<proteinExistence type="inferred from homology"/>
<evidence type="ECO:0000256" key="9">
    <source>
        <dbReference type="PROSITE-ProRule" id="PRU00042"/>
    </source>
</evidence>
<dbReference type="SMART" id="SM00355">
    <property type="entry name" value="ZnF_C2H2"/>
    <property type="match status" value="4"/>
</dbReference>
<keyword evidence="7" id="KW-0862">Zinc</keyword>
<evidence type="ECO:0000256" key="2">
    <source>
        <dbReference type="ARBA" id="ARBA00022490"/>
    </source>
</evidence>
<feature type="compositionally biased region" description="Acidic residues" evidence="10">
    <location>
        <begin position="287"/>
        <end position="323"/>
    </location>
</feature>
<evidence type="ECO:0000256" key="1">
    <source>
        <dbReference type="ARBA" id="ARBA00004496"/>
    </source>
</evidence>
<keyword evidence="13" id="KW-1185">Reference proteome</keyword>
<organism evidence="12 13">
    <name type="scientific">Pythium insidiosum</name>
    <name type="common">Pythiosis disease agent</name>
    <dbReference type="NCBI Taxonomy" id="114742"/>
    <lineage>
        <taxon>Eukaryota</taxon>
        <taxon>Sar</taxon>
        <taxon>Stramenopiles</taxon>
        <taxon>Oomycota</taxon>
        <taxon>Peronosporomycetes</taxon>
        <taxon>Pythiales</taxon>
        <taxon>Pythiaceae</taxon>
        <taxon>Pythium</taxon>
    </lineage>
</organism>
<keyword evidence="4" id="KW-0479">Metal-binding</keyword>
<dbReference type="InterPro" id="IPR040025">
    <property type="entry name" value="Znf622/Rei1/Reh1"/>
</dbReference>
<dbReference type="SUPFAM" id="SSF57667">
    <property type="entry name" value="beta-beta-alpha zinc fingers"/>
    <property type="match status" value="2"/>
</dbReference>
<feature type="region of interest" description="Disordered" evidence="10">
    <location>
        <begin position="280"/>
        <end position="325"/>
    </location>
</feature>
<evidence type="ECO:0000313" key="12">
    <source>
        <dbReference type="EMBL" id="KAJ0402063.1"/>
    </source>
</evidence>
<dbReference type="PROSITE" id="PS00028">
    <property type="entry name" value="ZINC_FINGER_C2H2_1"/>
    <property type="match status" value="1"/>
</dbReference>
<keyword evidence="6 9" id="KW-0863">Zinc-finger</keyword>
<evidence type="ECO:0000256" key="6">
    <source>
        <dbReference type="ARBA" id="ARBA00022771"/>
    </source>
</evidence>
<evidence type="ECO:0000256" key="7">
    <source>
        <dbReference type="ARBA" id="ARBA00022833"/>
    </source>
</evidence>
<dbReference type="AlphaFoldDB" id="A0AAD5LLG4"/>
<dbReference type="InterPro" id="IPR013087">
    <property type="entry name" value="Znf_C2H2_type"/>
</dbReference>
<feature type="domain" description="C2H2-type" evidence="11">
    <location>
        <begin position="84"/>
        <end position="113"/>
    </location>
</feature>
<dbReference type="PANTHER" id="PTHR13182:SF8">
    <property type="entry name" value="CYTOPLASMIC 60S SUBUNIT BIOGENESIS FACTOR ZNF622"/>
    <property type="match status" value="1"/>
</dbReference>
<dbReference type="Gene3D" id="3.30.160.60">
    <property type="entry name" value="Classic Zinc Finger"/>
    <property type="match status" value="1"/>
</dbReference>
<dbReference type="InterPro" id="IPR003604">
    <property type="entry name" value="Matrin/U1-like-C_Znf_C2H2"/>
</dbReference>
<accession>A0AAD5LLG4</accession>
<evidence type="ECO:0000256" key="10">
    <source>
        <dbReference type="SAM" id="MobiDB-lite"/>
    </source>
</evidence>
<comment type="caution">
    <text evidence="12">The sequence shown here is derived from an EMBL/GenBank/DDBJ whole genome shotgun (WGS) entry which is preliminary data.</text>
</comment>
<evidence type="ECO:0000259" key="11">
    <source>
        <dbReference type="PROSITE" id="PS50157"/>
    </source>
</evidence>
<dbReference type="Pfam" id="PF12171">
    <property type="entry name" value="zf-C2H2_jaz"/>
    <property type="match status" value="1"/>
</dbReference>
<evidence type="ECO:0000256" key="3">
    <source>
        <dbReference type="ARBA" id="ARBA00022517"/>
    </source>
</evidence>
<dbReference type="GO" id="GO:0003676">
    <property type="term" value="F:nucleic acid binding"/>
    <property type="evidence" value="ECO:0007669"/>
    <property type="project" value="InterPro"/>
</dbReference>
<dbReference type="SMART" id="SM00451">
    <property type="entry name" value="ZnF_U1"/>
    <property type="match status" value="2"/>
</dbReference>